<gene>
    <name evidence="1" type="ORF">NIES2135_59210</name>
</gene>
<name>A0A1Z4JQJ2_LEPBY</name>
<evidence type="ECO:0000313" key="1">
    <source>
        <dbReference type="EMBL" id="BAY59045.1"/>
    </source>
</evidence>
<accession>A0A1Z4JQJ2</accession>
<dbReference type="AlphaFoldDB" id="A0A1Z4JQJ2"/>
<dbReference type="EMBL" id="AP018203">
    <property type="protein sequence ID" value="BAY59045.1"/>
    <property type="molecule type" value="Genomic_DNA"/>
</dbReference>
<organism evidence="1 2">
    <name type="scientific">Leptolyngbya boryana NIES-2135</name>
    <dbReference type="NCBI Taxonomy" id="1973484"/>
    <lineage>
        <taxon>Bacteria</taxon>
        <taxon>Bacillati</taxon>
        <taxon>Cyanobacteriota</taxon>
        <taxon>Cyanophyceae</taxon>
        <taxon>Leptolyngbyales</taxon>
        <taxon>Leptolyngbyaceae</taxon>
        <taxon>Leptolyngbya group</taxon>
        <taxon>Leptolyngbya</taxon>
    </lineage>
</organism>
<proteinExistence type="predicted"/>
<dbReference type="Proteomes" id="UP000217895">
    <property type="component" value="Chromosome"/>
</dbReference>
<protein>
    <submittedName>
        <fullName evidence="1">Uncharacterized protein</fullName>
    </submittedName>
</protein>
<evidence type="ECO:0000313" key="2">
    <source>
        <dbReference type="Proteomes" id="UP000217895"/>
    </source>
</evidence>
<reference evidence="1 2" key="1">
    <citation type="submission" date="2017-06" db="EMBL/GenBank/DDBJ databases">
        <title>Genome sequencing of cyanobaciteial culture collection at National Institute for Environmental Studies (NIES).</title>
        <authorList>
            <person name="Hirose Y."/>
            <person name="Shimura Y."/>
            <person name="Fujisawa T."/>
            <person name="Nakamura Y."/>
            <person name="Kawachi M."/>
        </authorList>
    </citation>
    <scope>NUCLEOTIDE SEQUENCE [LARGE SCALE GENOMIC DNA]</scope>
    <source>
        <strain evidence="1 2">NIES-2135</strain>
    </source>
</reference>
<keyword evidence="2" id="KW-1185">Reference proteome</keyword>
<sequence length="64" mass="7331">MSICPCCSNLLLRHIRQGTLYWLCRSCWAEMPNFEEGQLTGTSHSTLNKQLKMNSTDHFQDLAA</sequence>